<dbReference type="Proteomes" id="UP000807769">
    <property type="component" value="Unassembled WGS sequence"/>
</dbReference>
<dbReference type="GO" id="GO:0005886">
    <property type="term" value="C:plasma membrane"/>
    <property type="evidence" value="ECO:0007669"/>
    <property type="project" value="TreeGrafter"/>
</dbReference>
<dbReference type="InterPro" id="IPR036259">
    <property type="entry name" value="MFS_trans_sf"/>
</dbReference>
<dbReference type="PANTHER" id="PTHR23502:SF64">
    <property type="entry name" value="TRANSPORTER, PUTATIVE (AFU_ORTHOLOGUE AFUA_3G11760)-RELATED"/>
    <property type="match status" value="1"/>
</dbReference>
<evidence type="ECO:0000256" key="2">
    <source>
        <dbReference type="ARBA" id="ARBA00022692"/>
    </source>
</evidence>
<feature type="transmembrane region" description="Helical" evidence="5">
    <location>
        <begin position="70"/>
        <end position="91"/>
    </location>
</feature>
<accession>A0A9P7ELH3</accession>
<name>A0A9P7ELH3_9AGAM</name>
<evidence type="ECO:0000256" key="3">
    <source>
        <dbReference type="ARBA" id="ARBA00022989"/>
    </source>
</evidence>
<evidence type="ECO:0000313" key="8">
    <source>
        <dbReference type="Proteomes" id="UP000807769"/>
    </source>
</evidence>
<feature type="transmembrane region" description="Helical" evidence="5">
    <location>
        <begin position="297"/>
        <end position="321"/>
    </location>
</feature>
<dbReference type="AlphaFoldDB" id="A0A9P7ELH3"/>
<feature type="transmembrane region" description="Helical" evidence="5">
    <location>
        <begin position="408"/>
        <end position="428"/>
    </location>
</feature>
<feature type="transmembrane region" description="Helical" evidence="5">
    <location>
        <begin position="103"/>
        <end position="121"/>
    </location>
</feature>
<dbReference type="GO" id="GO:0022857">
    <property type="term" value="F:transmembrane transporter activity"/>
    <property type="evidence" value="ECO:0007669"/>
    <property type="project" value="InterPro"/>
</dbReference>
<dbReference type="RefSeq" id="XP_041198152.1">
    <property type="nucleotide sequence ID" value="XM_041330107.1"/>
</dbReference>
<dbReference type="InterPro" id="IPR020846">
    <property type="entry name" value="MFS_dom"/>
</dbReference>
<sequence length="475" mass="50765">MSISEESPLLDALHVPDASDDWDVYNRFSKAQKKFIVFVVSFAGLLPTLVTGTFVPSIPQIAHDLDSNGAVVSLAVSLSVFANAVGGLVWAAYSSFYGRRPMYLWGMPILCIGSFGVAASMSLKSLLFWRFVQAFGCAGGVSVGAAVIGDIYRAEQRGTALGIFFGASLLGVALSPIIGGTAAHYWSWRNLHFLLGVWGIIEMFLIYLSFPETSHPQSGEIRKLAALPNHLQSGETRKLTLPFNFVLINPFNSLWLLRSPNIMAVTLANASAMVTDYVLLVPIAYTIGARYHISNEALIGACFLPSGLGNFIASPIAGRLSDTMIAKWKVKRKGVWVPEDRLRAVLVGGLLVPLSVGLSGLVTAYIAGPLGLVLNLLCLFLNGIGVDFVLTPIGSYNVDVLQSRSAEVIAAVTAFRAIILAPVTAAVLPSIEMLGVAGTNGIATVIALVGYGLIVLTIRYGDRMRAWVDVGYTPL</sequence>
<dbReference type="PROSITE" id="PS50850">
    <property type="entry name" value="MFS"/>
    <property type="match status" value="1"/>
</dbReference>
<feature type="transmembrane region" description="Helical" evidence="5">
    <location>
        <begin position="191"/>
        <end position="210"/>
    </location>
</feature>
<feature type="transmembrane region" description="Helical" evidence="5">
    <location>
        <begin position="434"/>
        <end position="456"/>
    </location>
</feature>
<dbReference type="EMBL" id="JABBWG010000003">
    <property type="protein sequence ID" value="KAG1824435.1"/>
    <property type="molecule type" value="Genomic_DNA"/>
</dbReference>
<dbReference type="Pfam" id="PF07690">
    <property type="entry name" value="MFS_1"/>
    <property type="match status" value="1"/>
</dbReference>
<proteinExistence type="predicted"/>
<gene>
    <name evidence="7" type="ORF">BJ212DRAFT_1260405</name>
</gene>
<evidence type="ECO:0000259" key="6">
    <source>
        <dbReference type="PROSITE" id="PS50850"/>
    </source>
</evidence>
<evidence type="ECO:0000256" key="1">
    <source>
        <dbReference type="ARBA" id="ARBA00004141"/>
    </source>
</evidence>
<keyword evidence="8" id="KW-1185">Reference proteome</keyword>
<feature type="domain" description="Major facilitator superfamily (MFS) profile" evidence="6">
    <location>
        <begin position="36"/>
        <end position="462"/>
    </location>
</feature>
<feature type="transmembrane region" description="Helical" evidence="5">
    <location>
        <begin position="35"/>
        <end position="58"/>
    </location>
</feature>
<keyword evidence="4 5" id="KW-0472">Membrane</keyword>
<evidence type="ECO:0000313" key="7">
    <source>
        <dbReference type="EMBL" id="KAG1824435.1"/>
    </source>
</evidence>
<evidence type="ECO:0000256" key="5">
    <source>
        <dbReference type="SAM" id="Phobius"/>
    </source>
</evidence>
<dbReference type="GeneID" id="64624124"/>
<dbReference type="InterPro" id="IPR011701">
    <property type="entry name" value="MFS"/>
</dbReference>
<reference evidence="7" key="1">
    <citation type="journal article" date="2020" name="New Phytol.">
        <title>Comparative genomics reveals dynamic genome evolution in host specialist ectomycorrhizal fungi.</title>
        <authorList>
            <person name="Lofgren L.A."/>
            <person name="Nguyen N.H."/>
            <person name="Vilgalys R."/>
            <person name="Ruytinx J."/>
            <person name="Liao H.L."/>
            <person name="Branco S."/>
            <person name="Kuo A."/>
            <person name="LaButti K."/>
            <person name="Lipzen A."/>
            <person name="Andreopoulos W."/>
            <person name="Pangilinan J."/>
            <person name="Riley R."/>
            <person name="Hundley H."/>
            <person name="Na H."/>
            <person name="Barry K."/>
            <person name="Grigoriev I.V."/>
            <person name="Stajich J.E."/>
            <person name="Kennedy P.G."/>
        </authorList>
    </citation>
    <scope>NUCLEOTIDE SEQUENCE</scope>
    <source>
        <strain evidence="7">MN1</strain>
    </source>
</reference>
<feature type="transmembrane region" description="Helical" evidence="5">
    <location>
        <begin position="160"/>
        <end position="179"/>
    </location>
</feature>
<feature type="transmembrane region" description="Helical" evidence="5">
    <location>
        <begin position="372"/>
        <end position="396"/>
    </location>
</feature>
<protein>
    <submittedName>
        <fullName evidence="7">Major facilitator superfamily domain-containing protein</fullName>
    </submittedName>
</protein>
<organism evidence="7 8">
    <name type="scientific">Suillus subaureus</name>
    <dbReference type="NCBI Taxonomy" id="48587"/>
    <lineage>
        <taxon>Eukaryota</taxon>
        <taxon>Fungi</taxon>
        <taxon>Dikarya</taxon>
        <taxon>Basidiomycota</taxon>
        <taxon>Agaricomycotina</taxon>
        <taxon>Agaricomycetes</taxon>
        <taxon>Agaricomycetidae</taxon>
        <taxon>Boletales</taxon>
        <taxon>Suillineae</taxon>
        <taxon>Suillaceae</taxon>
        <taxon>Suillus</taxon>
    </lineage>
</organism>
<feature type="transmembrane region" description="Helical" evidence="5">
    <location>
        <begin position="127"/>
        <end position="148"/>
    </location>
</feature>
<evidence type="ECO:0000256" key="4">
    <source>
        <dbReference type="ARBA" id="ARBA00023136"/>
    </source>
</evidence>
<feature type="transmembrane region" description="Helical" evidence="5">
    <location>
        <begin position="342"/>
        <end position="366"/>
    </location>
</feature>
<dbReference type="PANTHER" id="PTHR23502">
    <property type="entry name" value="MAJOR FACILITATOR SUPERFAMILY"/>
    <property type="match status" value="1"/>
</dbReference>
<comment type="caution">
    <text evidence="7">The sequence shown here is derived from an EMBL/GenBank/DDBJ whole genome shotgun (WGS) entry which is preliminary data.</text>
</comment>
<feature type="transmembrane region" description="Helical" evidence="5">
    <location>
        <begin position="262"/>
        <end position="285"/>
    </location>
</feature>
<keyword evidence="2 5" id="KW-0812">Transmembrane</keyword>
<dbReference type="OrthoDB" id="3066029at2759"/>
<keyword evidence="3 5" id="KW-1133">Transmembrane helix</keyword>
<dbReference type="SUPFAM" id="SSF103473">
    <property type="entry name" value="MFS general substrate transporter"/>
    <property type="match status" value="1"/>
</dbReference>
<dbReference type="Gene3D" id="1.20.1250.20">
    <property type="entry name" value="MFS general substrate transporter like domains"/>
    <property type="match status" value="1"/>
</dbReference>
<comment type="subcellular location">
    <subcellularLocation>
        <location evidence="1">Membrane</location>
        <topology evidence="1">Multi-pass membrane protein</topology>
    </subcellularLocation>
</comment>
<dbReference type="PRINTS" id="PR01036">
    <property type="entry name" value="TCRTETB"/>
</dbReference>